<dbReference type="Proteomes" id="UP000011885">
    <property type="component" value="Unassembled WGS sequence"/>
</dbReference>
<reference evidence="11 12" key="1">
    <citation type="journal article" date="2013" name="Mar. Genomics">
        <title>Expression of sulfatases in Rhodopirellula baltica and the diversity of sulfatases in the genus Rhodopirellula.</title>
        <authorList>
            <person name="Wegner C.E."/>
            <person name="Richter-Heitmann T."/>
            <person name="Klindworth A."/>
            <person name="Klockow C."/>
            <person name="Richter M."/>
            <person name="Achstetter T."/>
            <person name="Glockner F.O."/>
            <person name="Harder J."/>
        </authorList>
    </citation>
    <scope>NUCLEOTIDE SEQUENCE [LARGE SCALE GENOMIC DNA]</scope>
    <source>
        <strain evidence="11 12">SM41</strain>
    </source>
</reference>
<dbReference type="SMART" id="SM00382">
    <property type="entry name" value="AAA"/>
    <property type="match status" value="1"/>
</dbReference>
<feature type="region of interest" description="Disordered" evidence="8">
    <location>
        <begin position="916"/>
        <end position="953"/>
    </location>
</feature>
<dbReference type="EMBL" id="ANOH01000232">
    <property type="protein sequence ID" value="EMI55050.1"/>
    <property type="molecule type" value="Genomic_DNA"/>
</dbReference>
<comment type="catalytic activity">
    <reaction evidence="7">
        <text>ATP + H2O = ADP + phosphate + H(+)</text>
        <dbReference type="Rhea" id="RHEA:13065"/>
        <dbReference type="ChEBI" id="CHEBI:15377"/>
        <dbReference type="ChEBI" id="CHEBI:15378"/>
        <dbReference type="ChEBI" id="CHEBI:30616"/>
        <dbReference type="ChEBI" id="CHEBI:43474"/>
        <dbReference type="ChEBI" id="CHEBI:456216"/>
        <dbReference type="EC" id="3.6.4.13"/>
    </reaction>
</comment>
<keyword evidence="5 11" id="KW-0347">Helicase</keyword>
<dbReference type="RefSeq" id="WP_008680806.1">
    <property type="nucleotide sequence ID" value="NZ_ANOH01000232.1"/>
</dbReference>
<dbReference type="SMART" id="SM00490">
    <property type="entry name" value="HELICc"/>
    <property type="match status" value="1"/>
</dbReference>
<dbReference type="PROSITE" id="PS51192">
    <property type="entry name" value="HELICASE_ATP_BIND_1"/>
    <property type="match status" value="1"/>
</dbReference>
<protein>
    <recommendedName>
        <fullName evidence="2">RNA helicase</fullName>
        <ecNumber evidence="2">3.6.4.13</ecNumber>
    </recommendedName>
</protein>
<dbReference type="Pfam" id="PF00270">
    <property type="entry name" value="DEAD"/>
    <property type="match status" value="1"/>
</dbReference>
<feature type="non-terminal residue" evidence="11">
    <location>
        <position position="1414"/>
    </location>
</feature>
<feature type="region of interest" description="Disordered" evidence="8">
    <location>
        <begin position="555"/>
        <end position="574"/>
    </location>
</feature>
<evidence type="ECO:0000259" key="10">
    <source>
        <dbReference type="PROSITE" id="PS51194"/>
    </source>
</evidence>
<dbReference type="InterPro" id="IPR003593">
    <property type="entry name" value="AAA+_ATPase"/>
</dbReference>
<dbReference type="SMART" id="SM00847">
    <property type="entry name" value="HA2"/>
    <property type="match status" value="1"/>
</dbReference>
<accession>M5U0S2</accession>
<feature type="compositionally biased region" description="Basic residues" evidence="8">
    <location>
        <begin position="654"/>
        <end position="671"/>
    </location>
</feature>
<dbReference type="EC" id="3.6.4.13" evidence="2"/>
<evidence type="ECO:0000256" key="4">
    <source>
        <dbReference type="ARBA" id="ARBA00022801"/>
    </source>
</evidence>
<dbReference type="InterPro" id="IPR048333">
    <property type="entry name" value="HA2_WH"/>
</dbReference>
<dbReference type="GO" id="GO:0003724">
    <property type="term" value="F:RNA helicase activity"/>
    <property type="evidence" value="ECO:0007669"/>
    <property type="project" value="UniProtKB-EC"/>
</dbReference>
<dbReference type="Pfam" id="PF21010">
    <property type="entry name" value="HA2_C"/>
    <property type="match status" value="1"/>
</dbReference>
<dbReference type="Pfam" id="PF00271">
    <property type="entry name" value="Helicase_C"/>
    <property type="match status" value="1"/>
</dbReference>
<dbReference type="FunFam" id="3.40.50.300:FF:000578">
    <property type="entry name" value="probable ATP-dependent RNA helicase DHX35"/>
    <property type="match status" value="1"/>
</dbReference>
<dbReference type="SUPFAM" id="SSF52540">
    <property type="entry name" value="P-loop containing nucleoside triphosphate hydrolases"/>
    <property type="match status" value="1"/>
</dbReference>
<evidence type="ECO:0000313" key="11">
    <source>
        <dbReference type="EMBL" id="EMI55050.1"/>
    </source>
</evidence>
<dbReference type="Gene3D" id="1.20.120.1080">
    <property type="match status" value="1"/>
</dbReference>
<feature type="domain" description="Helicase C-terminal" evidence="10">
    <location>
        <begin position="304"/>
        <end position="477"/>
    </location>
</feature>
<evidence type="ECO:0000256" key="1">
    <source>
        <dbReference type="ARBA" id="ARBA00008792"/>
    </source>
</evidence>
<dbReference type="FunFam" id="1.20.120.1080:FF:000005">
    <property type="entry name" value="ATP-dependent helicase HrpA"/>
    <property type="match status" value="1"/>
</dbReference>
<keyword evidence="4" id="KW-0378">Hydrolase</keyword>
<feature type="compositionally biased region" description="Acidic residues" evidence="8">
    <location>
        <begin position="937"/>
        <end position="947"/>
    </location>
</feature>
<dbReference type="PROSITE" id="PS51194">
    <property type="entry name" value="HELICASE_CTER"/>
    <property type="match status" value="1"/>
</dbReference>
<dbReference type="InterPro" id="IPR010222">
    <property type="entry name" value="RNA_helicase_HrpA"/>
</dbReference>
<dbReference type="PANTHER" id="PTHR18934:SF99">
    <property type="entry name" value="ATP-DEPENDENT RNA HELICASE DHX37-RELATED"/>
    <property type="match status" value="1"/>
</dbReference>
<organism evidence="11 12">
    <name type="scientific">Rhodopirellula sallentina SM41</name>
    <dbReference type="NCBI Taxonomy" id="1263870"/>
    <lineage>
        <taxon>Bacteria</taxon>
        <taxon>Pseudomonadati</taxon>
        <taxon>Planctomycetota</taxon>
        <taxon>Planctomycetia</taxon>
        <taxon>Pirellulales</taxon>
        <taxon>Pirellulaceae</taxon>
        <taxon>Rhodopirellula</taxon>
    </lineage>
</organism>
<evidence type="ECO:0000256" key="2">
    <source>
        <dbReference type="ARBA" id="ARBA00012552"/>
    </source>
</evidence>
<evidence type="ECO:0000256" key="3">
    <source>
        <dbReference type="ARBA" id="ARBA00022741"/>
    </source>
</evidence>
<proteinExistence type="inferred from homology"/>
<dbReference type="InterPro" id="IPR024590">
    <property type="entry name" value="HrpA_C"/>
</dbReference>
<feature type="region of interest" description="Disordered" evidence="8">
    <location>
        <begin position="637"/>
        <end position="671"/>
    </location>
</feature>
<keyword evidence="6" id="KW-0067">ATP-binding</keyword>
<evidence type="ECO:0000256" key="5">
    <source>
        <dbReference type="ARBA" id="ARBA00022806"/>
    </source>
</evidence>
<dbReference type="PANTHER" id="PTHR18934">
    <property type="entry name" value="ATP-DEPENDENT RNA HELICASE"/>
    <property type="match status" value="1"/>
</dbReference>
<dbReference type="Pfam" id="PF04408">
    <property type="entry name" value="WHD_HA2"/>
    <property type="match status" value="1"/>
</dbReference>
<feature type="compositionally biased region" description="Basic and acidic residues" evidence="8">
    <location>
        <begin position="556"/>
        <end position="573"/>
    </location>
</feature>
<dbReference type="InterPro" id="IPR011545">
    <property type="entry name" value="DEAD/DEAH_box_helicase_dom"/>
</dbReference>
<dbReference type="InterPro" id="IPR027417">
    <property type="entry name" value="P-loop_NTPase"/>
</dbReference>
<dbReference type="Gene3D" id="3.40.50.300">
    <property type="entry name" value="P-loop containing nucleotide triphosphate hydrolases"/>
    <property type="match status" value="2"/>
</dbReference>
<dbReference type="CDD" id="cd18791">
    <property type="entry name" value="SF2_C_RHA"/>
    <property type="match status" value="1"/>
</dbReference>
<dbReference type="GO" id="GO:0005524">
    <property type="term" value="F:ATP binding"/>
    <property type="evidence" value="ECO:0007669"/>
    <property type="project" value="UniProtKB-KW"/>
</dbReference>
<dbReference type="InterPro" id="IPR001650">
    <property type="entry name" value="Helicase_C-like"/>
</dbReference>
<dbReference type="InterPro" id="IPR007502">
    <property type="entry name" value="Helicase-assoc_dom"/>
</dbReference>
<name>M5U0S2_9BACT</name>
<gene>
    <name evidence="11" type="ORF">RSSM_03518</name>
</gene>
<evidence type="ECO:0000256" key="8">
    <source>
        <dbReference type="SAM" id="MobiDB-lite"/>
    </source>
</evidence>
<dbReference type="GO" id="GO:0016787">
    <property type="term" value="F:hydrolase activity"/>
    <property type="evidence" value="ECO:0007669"/>
    <property type="project" value="UniProtKB-KW"/>
</dbReference>
<evidence type="ECO:0000259" key="9">
    <source>
        <dbReference type="PROSITE" id="PS51192"/>
    </source>
</evidence>
<keyword evidence="3" id="KW-0547">Nucleotide-binding</keyword>
<dbReference type="InterPro" id="IPR014001">
    <property type="entry name" value="Helicase_ATP-bd"/>
</dbReference>
<dbReference type="InterPro" id="IPR011709">
    <property type="entry name" value="DEAD-box_helicase_OB_fold"/>
</dbReference>
<feature type="region of interest" description="Disordered" evidence="8">
    <location>
        <begin position="1"/>
        <end position="64"/>
    </location>
</feature>
<comment type="caution">
    <text evidence="11">The sequence shown here is derived from an EMBL/GenBank/DDBJ whole genome shotgun (WGS) entry which is preliminary data.</text>
</comment>
<evidence type="ECO:0000256" key="7">
    <source>
        <dbReference type="ARBA" id="ARBA00047984"/>
    </source>
</evidence>
<comment type="similarity">
    <text evidence="1">Belongs to the DEAD box helicase family. DEAH subfamily.</text>
</comment>
<dbReference type="Pfam" id="PF07717">
    <property type="entry name" value="OB_NTP_bind"/>
    <property type="match status" value="1"/>
</dbReference>
<dbReference type="GO" id="GO:0003723">
    <property type="term" value="F:RNA binding"/>
    <property type="evidence" value="ECO:0007669"/>
    <property type="project" value="TreeGrafter"/>
</dbReference>
<feature type="compositionally biased region" description="Basic residues" evidence="8">
    <location>
        <begin position="42"/>
        <end position="52"/>
    </location>
</feature>
<dbReference type="Pfam" id="PF11898">
    <property type="entry name" value="DUF3418"/>
    <property type="match status" value="2"/>
</dbReference>
<evidence type="ECO:0000256" key="6">
    <source>
        <dbReference type="ARBA" id="ARBA00022840"/>
    </source>
</evidence>
<keyword evidence="12" id="KW-1185">Reference proteome</keyword>
<evidence type="ECO:0000313" key="12">
    <source>
        <dbReference type="Proteomes" id="UP000011885"/>
    </source>
</evidence>
<dbReference type="SMART" id="SM00487">
    <property type="entry name" value="DEXDc"/>
    <property type="match status" value="1"/>
</dbReference>
<feature type="domain" description="Helicase ATP-binding" evidence="9">
    <location>
        <begin position="102"/>
        <end position="265"/>
    </location>
</feature>
<sequence>MNQKPASPGLKSTPPEQPAAQASDAPRLNLDDVELTRADRARLRKQQKRLRRGPKDAGGNAEEQFATRVEEAAAKAEARRSASVKIDFPSELPISEHRDTIIEMLQQHQVLVICGETGSGKSTQLPKMCVEAGFGRDGMIGHTQPRRLAARSIAARLAEETETNLGGEVGYQVRFGDKTSDRTLIKLMTDGILLAETGSDPDLLAYDVVIIDEAHERSLNIDFLLGLLRRVMDRRPELRIIITSATIDADRFAEHFGKSDPDSGELIPAPILKVEGRGYPVELRYLPWDDVESGATRGYSLSAHVTAAIEMLRRDGTGDTLVFLPTERDIREVSHHVAGHFKRVGLENRVELLPLYARLPQSAQQAIFHPTGHKQRIIFATNVAESSLTVPGIRYVIDSGTARISRYSVRSKVQRLPVEPVSQASANQRSGRCGRIGPGIAVRLYDVDDFESRDPFTTPEIRRTNLASVVLQSKVLRLGRLEKFPLIDPPRVDAIREGFRTLAELGAVDDDGELTEIGWQLGRMPVDPRVGRILIGAAEHGVLPEVLPIAAAMEIPDPRDRPPEKRKAADEAHAQFADPESDFLNLLRIWRFYEEMSSKYGRGKMTRVLRQNFLSPNRMREWADVYRQLKEMAATTLGTLTEESDEQRGERADKRGKKRRHEMRGPRRRRSRLAIGPIRYSDAEPDKPGGAAPIVGTQHYASIHQALLTGLLSGVAMAGDKNEYTGAGGLKLFLWPGSGVFESKPKWIVAAELVETAKQYARTVAKIQPSWIEAVGDHMLKSSFSDPHWSRKSGGAFCYQRRSLFGLPVVVRRRVPLAPIDPLEARNLLIRNGLVDRELPTTAKFVRHNRGLLDAIEKLAAKTRCRDLVVDDYVLQAFYQSRLPDWVCDRARLEKFDRQCQAPSWQSRLKDDVGLASWLADPPPETAPESASREPDEKPDDAPEEVLETPYLRPEDLLEASATAIEEDDFPNEITSGATRLPLEYHFRPGTEEDGIHLTIHPAALPQVSDEALDWLVPGQLETKVTAMIKSLPKRLRRLLIPAADVARKVTEEIRQHQGNQAFMPVLCDALTRHADTRIGPEDFQEEKLEPHLRFLVRVVDDEGKVLATERSVDAIKHRLGTTHETPADSVESAGSTEDWAREKMAQWDIERFPREVVRKRGGVQVAQFPGLVDRGEFVSTSLFADKDAADASSRGGLTRLFAIACRKDLRSQVRHLPSIAEAKMKVAPIVSSKSIESALADLIVRLALVEKRPVVRTDQEFAERIAEAPMRIGEATQDVAAWLGKFTDAYHSARVAREEAASGKLTPVLDDVQEQLRWAFAEGFLSWTPWQHLQHFPRYLNAVAYRIDKARSGAEQRDAESRQIIDGLWQRWLQSLPEGQRGPQENAESEFRWLIEELRVSQYAQPLGTAVKV</sequence>
<dbReference type="NCBIfam" id="TIGR01967">
    <property type="entry name" value="DEAH_box_HrpA"/>
    <property type="match status" value="1"/>
</dbReference>